<dbReference type="AlphaFoldDB" id="A0A397VK60"/>
<keyword evidence="1" id="KW-0812">Transmembrane</keyword>
<evidence type="ECO:0000313" key="2">
    <source>
        <dbReference type="EMBL" id="RIB20283.1"/>
    </source>
</evidence>
<comment type="caution">
    <text evidence="2">The sequence shown here is derived from an EMBL/GenBank/DDBJ whole genome shotgun (WGS) entry which is preliminary data.</text>
</comment>
<dbReference type="EMBL" id="QKWP01000427">
    <property type="protein sequence ID" value="RIB20283.1"/>
    <property type="molecule type" value="Genomic_DNA"/>
</dbReference>
<keyword evidence="1" id="KW-0472">Membrane</keyword>
<feature type="transmembrane region" description="Helical" evidence="1">
    <location>
        <begin position="91"/>
        <end position="111"/>
    </location>
</feature>
<proteinExistence type="predicted"/>
<name>A0A397VK60_9GLOM</name>
<protein>
    <submittedName>
        <fullName evidence="2">Uncharacterized protein</fullName>
    </submittedName>
</protein>
<keyword evidence="3" id="KW-1185">Reference proteome</keyword>
<accession>A0A397VK60</accession>
<organism evidence="2 3">
    <name type="scientific">Gigaspora rosea</name>
    <dbReference type="NCBI Taxonomy" id="44941"/>
    <lineage>
        <taxon>Eukaryota</taxon>
        <taxon>Fungi</taxon>
        <taxon>Fungi incertae sedis</taxon>
        <taxon>Mucoromycota</taxon>
        <taxon>Glomeromycotina</taxon>
        <taxon>Glomeromycetes</taxon>
        <taxon>Diversisporales</taxon>
        <taxon>Gigasporaceae</taxon>
        <taxon>Gigaspora</taxon>
    </lineage>
</organism>
<evidence type="ECO:0000256" key="1">
    <source>
        <dbReference type="SAM" id="Phobius"/>
    </source>
</evidence>
<dbReference type="Proteomes" id="UP000266673">
    <property type="component" value="Unassembled WGS sequence"/>
</dbReference>
<keyword evidence="1" id="KW-1133">Transmembrane helix</keyword>
<gene>
    <name evidence="2" type="ORF">C2G38_2179754</name>
</gene>
<evidence type="ECO:0000313" key="3">
    <source>
        <dbReference type="Proteomes" id="UP000266673"/>
    </source>
</evidence>
<dbReference type="STRING" id="44941.A0A397VK60"/>
<dbReference type="OrthoDB" id="2371547at2759"/>
<sequence length="163" mass="19339">MSHNKLIDDELELVQILSFYPQTLKPRISYNHIPKSDDWVKNVLFNYDEIRFRKTLRMNKSTFFILVNQIQNHFVFHSNANNMQTDVQIQLAVTLFCLGSLSIIWAIYAQFGNAEGTVHLFMERVITAIRSLKLEYIKWTQGDYKEEVYREFQKIQGFPLVIE</sequence>
<reference evidence="2 3" key="1">
    <citation type="submission" date="2018-06" db="EMBL/GenBank/DDBJ databases">
        <title>Comparative genomics reveals the genomic features of Rhizophagus irregularis, R. cerebriforme, R. diaphanum and Gigaspora rosea, and their symbiotic lifestyle signature.</title>
        <authorList>
            <person name="Morin E."/>
            <person name="San Clemente H."/>
            <person name="Chen E.C.H."/>
            <person name="De La Providencia I."/>
            <person name="Hainaut M."/>
            <person name="Kuo A."/>
            <person name="Kohler A."/>
            <person name="Murat C."/>
            <person name="Tang N."/>
            <person name="Roy S."/>
            <person name="Loubradou J."/>
            <person name="Henrissat B."/>
            <person name="Grigoriev I.V."/>
            <person name="Corradi N."/>
            <person name="Roux C."/>
            <person name="Martin F.M."/>
        </authorList>
    </citation>
    <scope>NUCLEOTIDE SEQUENCE [LARGE SCALE GENOMIC DNA]</scope>
    <source>
        <strain evidence="2 3">DAOM 194757</strain>
    </source>
</reference>